<keyword evidence="2 7" id="KW-0813">Transport</keyword>
<keyword evidence="4 7" id="KW-0812">Transmembrane</keyword>
<dbReference type="Gene3D" id="1.10.3720.10">
    <property type="entry name" value="MetI-like"/>
    <property type="match status" value="1"/>
</dbReference>
<feature type="transmembrane region" description="Helical" evidence="7">
    <location>
        <begin position="300"/>
        <end position="326"/>
    </location>
</feature>
<comment type="similarity">
    <text evidence="7">Belongs to the binding-protein-dependent transport system permease family.</text>
</comment>
<evidence type="ECO:0000259" key="8">
    <source>
        <dbReference type="PROSITE" id="PS50928"/>
    </source>
</evidence>
<dbReference type="PROSITE" id="PS50928">
    <property type="entry name" value="ABC_TM1"/>
    <property type="match status" value="1"/>
</dbReference>
<comment type="caution">
    <text evidence="9">The sequence shown here is derived from an EMBL/GenBank/DDBJ whole genome shotgun (WGS) entry which is preliminary data.</text>
</comment>
<organism evidence="9 10">
    <name type="scientific">Nocardioides marmoribigeumensis</name>
    <dbReference type="NCBI Taxonomy" id="433649"/>
    <lineage>
        <taxon>Bacteria</taxon>
        <taxon>Bacillati</taxon>
        <taxon>Actinomycetota</taxon>
        <taxon>Actinomycetes</taxon>
        <taxon>Propionibacteriales</taxon>
        <taxon>Nocardioidaceae</taxon>
        <taxon>Nocardioides</taxon>
    </lineage>
</organism>
<dbReference type="InterPro" id="IPR035906">
    <property type="entry name" value="MetI-like_sf"/>
</dbReference>
<evidence type="ECO:0000313" key="9">
    <source>
        <dbReference type="EMBL" id="MDR7361020.1"/>
    </source>
</evidence>
<dbReference type="InterPro" id="IPR000515">
    <property type="entry name" value="MetI-like"/>
</dbReference>
<keyword evidence="5 7" id="KW-1133">Transmembrane helix</keyword>
<dbReference type="PANTHER" id="PTHR43163:SF7">
    <property type="entry name" value="DIPEPTIDE-TRANSPORT INTEGRAL MEMBRANE PROTEIN ABC TRANSPORTER DPPB-RELATED"/>
    <property type="match status" value="1"/>
</dbReference>
<reference evidence="9 10" key="1">
    <citation type="submission" date="2023-07" db="EMBL/GenBank/DDBJ databases">
        <title>Sequencing the genomes of 1000 actinobacteria strains.</title>
        <authorList>
            <person name="Klenk H.-P."/>
        </authorList>
    </citation>
    <scope>NUCLEOTIDE SEQUENCE [LARGE SCALE GENOMIC DNA]</scope>
    <source>
        <strain evidence="9 10">DSM 19426</strain>
    </source>
</reference>
<comment type="subcellular location">
    <subcellularLocation>
        <location evidence="1 7">Cell membrane</location>
        <topology evidence="1 7">Multi-pass membrane protein</topology>
    </subcellularLocation>
</comment>
<feature type="transmembrane region" description="Helical" evidence="7">
    <location>
        <begin position="197"/>
        <end position="218"/>
    </location>
</feature>
<evidence type="ECO:0000256" key="3">
    <source>
        <dbReference type="ARBA" id="ARBA00022475"/>
    </source>
</evidence>
<sequence length="333" mass="36433">MGRYTIRRLLQFIPVLLGTMFLLHYLQTLSFQISGNPIRSLFGDRQPPPETIATLTRSFGLDDPCLNHTGNPCLGMFFERLGNYAHGDFGTDFNRQSTLDLIGRAAPITLRLTALAIVFESLVGIVAGVLAGLRKDSFADNFVRVSTVLLISVPVFVFGVLMQILSGLYIGKWVKDRGAPDWVEAMFSVTYRPDHPWASLVVPAIVLGGLSLGFIARLTRTSLIETLRSDYVRTARAKGLQQRRIVGIHALRNSLIPVVTYIGIDIGTLMAGALVTEGIFNIPGIGGLTFVSVRGGQTPVVIAVATLLTLVFLVASLFVDLLYAVLDPRIRYE</sequence>
<protein>
    <submittedName>
        <fullName evidence="9">Peptide/nickel transport system permease protein/oligopeptide transport system permease protein</fullName>
    </submittedName>
</protein>
<feature type="transmembrane region" description="Helical" evidence="7">
    <location>
        <begin position="258"/>
        <end position="280"/>
    </location>
</feature>
<evidence type="ECO:0000256" key="4">
    <source>
        <dbReference type="ARBA" id="ARBA00022692"/>
    </source>
</evidence>
<evidence type="ECO:0000256" key="7">
    <source>
        <dbReference type="RuleBase" id="RU363032"/>
    </source>
</evidence>
<dbReference type="SUPFAM" id="SSF161098">
    <property type="entry name" value="MetI-like"/>
    <property type="match status" value="1"/>
</dbReference>
<name>A0ABU2BQX1_9ACTN</name>
<dbReference type="PANTHER" id="PTHR43163">
    <property type="entry name" value="DIPEPTIDE TRANSPORT SYSTEM PERMEASE PROTEIN DPPB-RELATED"/>
    <property type="match status" value="1"/>
</dbReference>
<proteinExistence type="inferred from homology"/>
<evidence type="ECO:0000256" key="2">
    <source>
        <dbReference type="ARBA" id="ARBA00022448"/>
    </source>
</evidence>
<feature type="transmembrane region" description="Helical" evidence="7">
    <location>
        <begin position="145"/>
        <end position="170"/>
    </location>
</feature>
<evidence type="ECO:0000256" key="5">
    <source>
        <dbReference type="ARBA" id="ARBA00022989"/>
    </source>
</evidence>
<accession>A0ABU2BQX1</accession>
<dbReference type="EMBL" id="JAVDYG010000001">
    <property type="protein sequence ID" value="MDR7361020.1"/>
    <property type="molecule type" value="Genomic_DNA"/>
</dbReference>
<dbReference type="Proteomes" id="UP001183648">
    <property type="component" value="Unassembled WGS sequence"/>
</dbReference>
<feature type="domain" description="ABC transmembrane type-1" evidence="8">
    <location>
        <begin position="106"/>
        <end position="319"/>
    </location>
</feature>
<feature type="transmembrane region" description="Helical" evidence="7">
    <location>
        <begin position="12"/>
        <end position="33"/>
    </location>
</feature>
<dbReference type="Pfam" id="PF00528">
    <property type="entry name" value="BPD_transp_1"/>
    <property type="match status" value="1"/>
</dbReference>
<dbReference type="RefSeq" id="WP_310298365.1">
    <property type="nucleotide sequence ID" value="NZ_BAAAPS010000002.1"/>
</dbReference>
<keyword evidence="6 7" id="KW-0472">Membrane</keyword>
<dbReference type="CDD" id="cd06261">
    <property type="entry name" value="TM_PBP2"/>
    <property type="match status" value="1"/>
</dbReference>
<evidence type="ECO:0000313" key="10">
    <source>
        <dbReference type="Proteomes" id="UP001183648"/>
    </source>
</evidence>
<keyword evidence="10" id="KW-1185">Reference proteome</keyword>
<feature type="transmembrane region" description="Helical" evidence="7">
    <location>
        <begin position="108"/>
        <end position="133"/>
    </location>
</feature>
<gene>
    <name evidence="9" type="ORF">J2S63_000573</name>
</gene>
<evidence type="ECO:0000256" key="6">
    <source>
        <dbReference type="ARBA" id="ARBA00023136"/>
    </source>
</evidence>
<evidence type="ECO:0000256" key="1">
    <source>
        <dbReference type="ARBA" id="ARBA00004651"/>
    </source>
</evidence>
<keyword evidence="3" id="KW-1003">Cell membrane</keyword>